<organism evidence="1 2">
    <name type="scientific">Candidatus Pantoea floridensis</name>
    <dbReference type="NCBI Taxonomy" id="1938870"/>
    <lineage>
        <taxon>Bacteria</taxon>
        <taxon>Pseudomonadati</taxon>
        <taxon>Pseudomonadota</taxon>
        <taxon>Gammaproteobacteria</taxon>
        <taxon>Enterobacterales</taxon>
        <taxon>Erwiniaceae</taxon>
        <taxon>Pantoea</taxon>
    </lineage>
</organism>
<dbReference type="Proteomes" id="UP000219271">
    <property type="component" value="Unassembled WGS sequence"/>
</dbReference>
<dbReference type="GO" id="GO:0003676">
    <property type="term" value="F:nucleic acid binding"/>
    <property type="evidence" value="ECO:0007669"/>
    <property type="project" value="InterPro"/>
</dbReference>
<keyword evidence="2" id="KW-1185">Reference proteome</keyword>
<dbReference type="InterPro" id="IPR036397">
    <property type="entry name" value="RNaseH_sf"/>
</dbReference>
<dbReference type="AlphaFoldDB" id="A0A286DRS7"/>
<evidence type="ECO:0000313" key="2">
    <source>
        <dbReference type="Proteomes" id="UP000219271"/>
    </source>
</evidence>
<accession>A0A286DRS7</accession>
<reference evidence="2" key="1">
    <citation type="submission" date="2017-09" db="EMBL/GenBank/DDBJ databases">
        <authorList>
            <person name="Varghese N."/>
            <person name="Submissions S."/>
        </authorList>
    </citation>
    <scope>NUCLEOTIDE SEQUENCE [LARGE SCALE GENOMIC DNA]</scope>
    <source>
        <strain evidence="2">JKS000234</strain>
    </source>
</reference>
<dbReference type="OrthoDB" id="6538364at2"/>
<gene>
    <name evidence="1" type="ORF">SAMN06273570_5094</name>
</gene>
<dbReference type="EMBL" id="OCMY01000003">
    <property type="protein sequence ID" value="SOD61333.1"/>
    <property type="molecule type" value="Genomic_DNA"/>
</dbReference>
<dbReference type="Gene3D" id="3.30.420.10">
    <property type="entry name" value="Ribonuclease H-like superfamily/Ribonuclease H"/>
    <property type="match status" value="1"/>
</dbReference>
<name>A0A286DRS7_9GAMM</name>
<evidence type="ECO:0000313" key="1">
    <source>
        <dbReference type="EMBL" id="SOD61333.1"/>
    </source>
</evidence>
<sequence length="123" mass="13506">MQNVFIYVTGSCNAQTREGAAMVLTEQGSEKRLQKFNYSDTTVNRCIIQGLIDGVLQLDVPHHVVLVTSTPVGVASASKGKGPNHALINELVRELKARQCTYYFEVRQGEGIALNKYVADHQG</sequence>
<proteinExistence type="predicted"/>
<protein>
    <submittedName>
        <fullName evidence="1">Uncharacterized protein</fullName>
    </submittedName>
</protein>
<dbReference type="RefSeq" id="WP_097098492.1">
    <property type="nucleotide sequence ID" value="NZ_OCMY01000003.1"/>
</dbReference>